<dbReference type="InterPro" id="IPR017441">
    <property type="entry name" value="Protein_kinase_ATP_BS"/>
</dbReference>
<dbReference type="PROSITE" id="PS50011">
    <property type="entry name" value="PROTEIN_KINASE_DOM"/>
    <property type="match status" value="2"/>
</dbReference>
<reference evidence="11 12" key="1">
    <citation type="submission" date="2019-07" db="EMBL/GenBank/DDBJ databases">
        <title>Whole genome shotgun sequence of Pseudonocardia asaccharolytica NBRC 16224.</title>
        <authorList>
            <person name="Hosoyama A."/>
            <person name="Uohara A."/>
            <person name="Ohji S."/>
            <person name="Ichikawa N."/>
        </authorList>
    </citation>
    <scope>NUCLEOTIDE SEQUENCE [LARGE SCALE GENOMIC DNA]</scope>
    <source>
        <strain evidence="11 12">NBRC 16224</strain>
    </source>
</reference>
<feature type="domain" description="Protein kinase" evidence="9">
    <location>
        <begin position="150"/>
        <end position="488"/>
    </location>
</feature>
<proteinExistence type="inferred from homology"/>
<dbReference type="NCBIfam" id="NF033442">
    <property type="entry name" value="BREX_PglW"/>
    <property type="match status" value="1"/>
</dbReference>
<dbReference type="GO" id="GO:0004674">
    <property type="term" value="F:protein serine/threonine kinase activity"/>
    <property type="evidence" value="ECO:0007669"/>
    <property type="project" value="UniProtKB-EC"/>
</dbReference>
<dbReference type="InterPro" id="IPR049832">
    <property type="entry name" value="BREX_PglW"/>
</dbReference>
<dbReference type="SMART" id="SM00220">
    <property type="entry name" value="S_TKc"/>
    <property type="match status" value="1"/>
</dbReference>
<feature type="compositionally biased region" description="Basic and acidic residues" evidence="8">
    <location>
        <begin position="780"/>
        <end position="791"/>
    </location>
</feature>
<feature type="domain" description="NERD" evidence="10">
    <location>
        <begin position="14"/>
        <end position="130"/>
    </location>
</feature>
<dbReference type="InterPro" id="IPR011528">
    <property type="entry name" value="NERD"/>
</dbReference>
<dbReference type="Gene3D" id="1.10.510.10">
    <property type="entry name" value="Transferase(Phosphotransferase) domain 1"/>
    <property type="match status" value="2"/>
</dbReference>
<keyword evidence="5 11" id="KW-0418">Kinase</keyword>
<dbReference type="PROSITE" id="PS50965">
    <property type="entry name" value="NERD"/>
    <property type="match status" value="1"/>
</dbReference>
<evidence type="ECO:0000256" key="4">
    <source>
        <dbReference type="ARBA" id="ARBA00022741"/>
    </source>
</evidence>
<dbReference type="InterPro" id="IPR011009">
    <property type="entry name" value="Kinase-like_dom_sf"/>
</dbReference>
<keyword evidence="12" id="KW-1185">Reference proteome</keyword>
<name>A0A511CXL0_9PSEU</name>
<evidence type="ECO:0000256" key="5">
    <source>
        <dbReference type="ARBA" id="ARBA00022777"/>
    </source>
</evidence>
<evidence type="ECO:0000259" key="10">
    <source>
        <dbReference type="PROSITE" id="PS50965"/>
    </source>
</evidence>
<evidence type="ECO:0000259" key="9">
    <source>
        <dbReference type="PROSITE" id="PS50011"/>
    </source>
</evidence>
<evidence type="ECO:0000256" key="2">
    <source>
        <dbReference type="ARBA" id="ARBA00012513"/>
    </source>
</evidence>
<evidence type="ECO:0000256" key="6">
    <source>
        <dbReference type="ARBA" id="ARBA00022840"/>
    </source>
</evidence>
<evidence type="ECO:0000313" key="11">
    <source>
        <dbReference type="EMBL" id="GEL17300.1"/>
    </source>
</evidence>
<protein>
    <recommendedName>
        <fullName evidence="2">non-specific serine/threonine protein kinase</fullName>
        <ecNumber evidence="2">2.7.11.1</ecNumber>
    </recommendedName>
</protein>
<gene>
    <name evidence="11" type="ORF">PA7_11370</name>
</gene>
<dbReference type="Pfam" id="PF08378">
    <property type="entry name" value="NERD"/>
    <property type="match status" value="1"/>
</dbReference>
<dbReference type="STRING" id="1123024.GCA_000423625_00321"/>
<feature type="binding site" evidence="7">
    <location>
        <position position="540"/>
    </location>
    <ligand>
        <name>ATP</name>
        <dbReference type="ChEBI" id="CHEBI:30616"/>
    </ligand>
</feature>
<accession>A0A511CXL0</accession>
<feature type="region of interest" description="Disordered" evidence="8">
    <location>
        <begin position="770"/>
        <end position="795"/>
    </location>
</feature>
<dbReference type="PANTHER" id="PTHR43671:SF13">
    <property type="entry name" value="SERINE_THREONINE-PROTEIN KINASE NEK2"/>
    <property type="match status" value="1"/>
</dbReference>
<evidence type="ECO:0000256" key="1">
    <source>
        <dbReference type="ARBA" id="ARBA00010886"/>
    </source>
</evidence>
<dbReference type="OrthoDB" id="3404503at2"/>
<evidence type="ECO:0000256" key="7">
    <source>
        <dbReference type="PROSITE-ProRule" id="PRU10141"/>
    </source>
</evidence>
<evidence type="ECO:0000313" key="12">
    <source>
        <dbReference type="Proteomes" id="UP000321328"/>
    </source>
</evidence>
<evidence type="ECO:0000256" key="8">
    <source>
        <dbReference type="SAM" id="MobiDB-lite"/>
    </source>
</evidence>
<dbReference type="RefSeq" id="WP_051232036.1">
    <property type="nucleotide sequence ID" value="NZ_AUII01000001.1"/>
</dbReference>
<dbReference type="EC" id="2.7.11.1" evidence="2"/>
<sequence>MEANSSRWHEITPSSFAHEQAALRYVRDLLPDRHPYQAWSNFTFISDHGHIREVDLLVAAPTGLFLIEIKNYRGGLTNSGSTWILTGDRSRSFDNPLPLADQKAKELKSLLGRAAAKDRSIRMPFVRGCVFLAEPQMTCALDPEQRHHVYVPDESRAAGTLGRIGAGLLLAPVTHAPPPPEFLSALPRLLQKVGIHRTRRSVAVGPWQVEPRPYDSGPTWQDHHASREDLPGAYRRIRIYLHERQADPEARTSVRHAAQREFLAAQGIEHPGLLVPRELLDHEMGPALVIDQHAEARRLDHYMTGEGKALDLPARLGLVRQLAEAVGYAHDRRLVHRALSPRAIIVEPGEQGWSAPRLRIGEWQSAARGLSSTSTTHRVEPTTHAGRHVEAAAGPYLAPEFTGEVDGTVGIDVFGLGATAYLLLTGGPPAEGRSELMERLAAEGGLHPSVVFDAIPPDVDALVALTTAPRVSDRPDVEEFLVELDRAIGNAQPQDQPVDPWDAQVDAELPDGYRVRRVLGTGATARAFLVERDSLESVLKVGRSAQAEERLGDEAIVLEGLRHEHLVLLRRGVFELGSRHAIEIDYAGDQTLAQLLRAEGAPVPDQLQRFGDQLLDVVDYLGRRETFHRDIKPDNLGVRRHPKRGPALVLFDFSLAGASASDVLAGTRGYRDPFLGTDRRPTYDGAAELYAVAVTLHEMASLELPLWSEDGTDPRFADEVTISSELFEAGLREPLTAFFRRALDRDADERYPTAGAMRQAWNRVFTAMDEQAPARTSHSSTEDPKEMREEAASAATADTALDAAGLSLRAVAVAQRLGASTVGELMQISTRDLWRARGLARSTRLELVNRTTWWRRNLLTAAPGPVRAPVPDTGDGLPPTLDAIVAGLLPAPTKRGADQRELTRLLLGLPGDDGTLPAVRWPTLADVAAPSGLTRARISQIVGKRRIEWAAVAAVDGVREDLAAQLRALGRVAAASELVDQLLITRGCDREEDPQRRRAYGYAVLRAACETDSIAESPMFATRRHRDRVLVALQVGDEESLETPSDAQLLDMAVELSDEAVRLASLDPLPTPVAVVRALETVARRHDQVPAERRLVQLAAAASGTVLANARLELYPRDLDPIRALRLSQAGAGVPDNGLKPDALVRRVAARFPGLAALPEGLEFVRLLREAGFDLRWDGDLLVPPRTVASSSSWRSETSTGGAAVAAAPAGESGPEARLRYVLEHGGVRMVTVRRSRWAACRRHVAGLVGAEVVDASAAFVSALREIARERRIADFGVVLRADAPDADPRARANLQRVVDEAWVRLRDGWDAADVLVLDALTPFGRYPGGVAVLDRLLDAARRAGRDGGPRTVVLLCPAQDEQQAPRIGAQAVGLTTAEEWIVAPARWTAAATVA</sequence>
<keyword evidence="3" id="KW-0808">Transferase</keyword>
<dbReference type="PROSITE" id="PS00107">
    <property type="entry name" value="PROTEIN_KINASE_ATP"/>
    <property type="match status" value="1"/>
</dbReference>
<feature type="domain" description="Protein kinase" evidence="9">
    <location>
        <begin position="513"/>
        <end position="762"/>
    </location>
</feature>
<dbReference type="InterPro" id="IPR000719">
    <property type="entry name" value="Prot_kinase_dom"/>
</dbReference>
<dbReference type="InterPro" id="IPR050660">
    <property type="entry name" value="NEK_Ser/Thr_kinase"/>
</dbReference>
<dbReference type="Pfam" id="PF00069">
    <property type="entry name" value="Pkinase"/>
    <property type="match status" value="2"/>
</dbReference>
<comment type="similarity">
    <text evidence="1">Belongs to the protein kinase superfamily. NEK Ser/Thr protein kinase family. NIMA subfamily.</text>
</comment>
<dbReference type="SUPFAM" id="SSF56112">
    <property type="entry name" value="Protein kinase-like (PK-like)"/>
    <property type="match status" value="2"/>
</dbReference>
<keyword evidence="4 7" id="KW-0547">Nucleotide-binding</keyword>
<dbReference type="GO" id="GO:0005524">
    <property type="term" value="F:ATP binding"/>
    <property type="evidence" value="ECO:0007669"/>
    <property type="project" value="UniProtKB-UniRule"/>
</dbReference>
<comment type="caution">
    <text evidence="11">The sequence shown here is derived from an EMBL/GenBank/DDBJ whole genome shotgun (WGS) entry which is preliminary data.</text>
</comment>
<dbReference type="EMBL" id="BJVI01000007">
    <property type="protein sequence ID" value="GEL17300.1"/>
    <property type="molecule type" value="Genomic_DNA"/>
</dbReference>
<keyword evidence="6 7" id="KW-0067">ATP-binding</keyword>
<dbReference type="Proteomes" id="UP000321328">
    <property type="component" value="Unassembled WGS sequence"/>
</dbReference>
<organism evidence="11 12">
    <name type="scientific">Pseudonocardia asaccharolytica DSM 44247 = NBRC 16224</name>
    <dbReference type="NCBI Taxonomy" id="1123024"/>
    <lineage>
        <taxon>Bacteria</taxon>
        <taxon>Bacillati</taxon>
        <taxon>Actinomycetota</taxon>
        <taxon>Actinomycetes</taxon>
        <taxon>Pseudonocardiales</taxon>
        <taxon>Pseudonocardiaceae</taxon>
        <taxon>Pseudonocardia</taxon>
    </lineage>
</organism>
<evidence type="ECO:0000256" key="3">
    <source>
        <dbReference type="ARBA" id="ARBA00022679"/>
    </source>
</evidence>
<dbReference type="PANTHER" id="PTHR43671">
    <property type="entry name" value="SERINE/THREONINE-PROTEIN KINASE NEK"/>
    <property type="match status" value="1"/>
</dbReference>